<name>A0A4Z2I194_9TELE</name>
<accession>A0A4Z2I194</accession>
<evidence type="ECO:0000313" key="1">
    <source>
        <dbReference type="EMBL" id="TNN71688.1"/>
    </source>
</evidence>
<dbReference type="EMBL" id="SRLO01000146">
    <property type="protein sequence ID" value="TNN71688.1"/>
    <property type="molecule type" value="Genomic_DNA"/>
</dbReference>
<keyword evidence="2" id="KW-1185">Reference proteome</keyword>
<comment type="caution">
    <text evidence="1">The sequence shown here is derived from an EMBL/GenBank/DDBJ whole genome shotgun (WGS) entry which is preliminary data.</text>
</comment>
<gene>
    <name evidence="1" type="ORF">EYF80_018039</name>
</gene>
<reference evidence="1 2" key="1">
    <citation type="submission" date="2019-03" db="EMBL/GenBank/DDBJ databases">
        <title>First draft genome of Liparis tanakae, snailfish: a comprehensive survey of snailfish specific genes.</title>
        <authorList>
            <person name="Kim W."/>
            <person name="Song I."/>
            <person name="Jeong J.-H."/>
            <person name="Kim D."/>
            <person name="Kim S."/>
            <person name="Ryu S."/>
            <person name="Song J.Y."/>
            <person name="Lee S.K."/>
        </authorList>
    </citation>
    <scope>NUCLEOTIDE SEQUENCE [LARGE SCALE GENOMIC DNA]</scope>
    <source>
        <tissue evidence="1">Muscle</tissue>
    </source>
</reference>
<organism evidence="1 2">
    <name type="scientific">Liparis tanakae</name>
    <name type="common">Tanaka's snailfish</name>
    <dbReference type="NCBI Taxonomy" id="230148"/>
    <lineage>
        <taxon>Eukaryota</taxon>
        <taxon>Metazoa</taxon>
        <taxon>Chordata</taxon>
        <taxon>Craniata</taxon>
        <taxon>Vertebrata</taxon>
        <taxon>Euteleostomi</taxon>
        <taxon>Actinopterygii</taxon>
        <taxon>Neopterygii</taxon>
        <taxon>Teleostei</taxon>
        <taxon>Neoteleostei</taxon>
        <taxon>Acanthomorphata</taxon>
        <taxon>Eupercaria</taxon>
        <taxon>Perciformes</taxon>
        <taxon>Cottioidei</taxon>
        <taxon>Cottales</taxon>
        <taxon>Liparidae</taxon>
        <taxon>Liparis</taxon>
    </lineage>
</organism>
<dbReference type="AlphaFoldDB" id="A0A4Z2I194"/>
<protein>
    <submittedName>
        <fullName evidence="1">Uncharacterized protein</fullName>
    </submittedName>
</protein>
<proteinExistence type="predicted"/>
<sequence>MRCSGGRRCCGGYGKSLGVVRENATYFTLWAGETRRLFCETRSTLLLSAAVCGFVNSANRKTKCLTDRKACSAVAMTSCLGGTDLNLRFPSVIHFKEM</sequence>
<evidence type="ECO:0000313" key="2">
    <source>
        <dbReference type="Proteomes" id="UP000314294"/>
    </source>
</evidence>
<dbReference type="Proteomes" id="UP000314294">
    <property type="component" value="Unassembled WGS sequence"/>
</dbReference>